<feature type="compositionally biased region" description="Low complexity" evidence="8">
    <location>
        <begin position="692"/>
        <end position="708"/>
    </location>
</feature>
<protein>
    <recommendedName>
        <fullName evidence="1">RNA helicase</fullName>
        <ecNumber evidence="1">3.6.4.13</ecNumber>
    </recommendedName>
</protein>
<proteinExistence type="inferred from homology"/>
<dbReference type="RefSeq" id="WP_330822419.1">
    <property type="nucleotide sequence ID" value="NZ_JAZBJP010000012.1"/>
</dbReference>
<dbReference type="EMBL" id="JAZBJP010000012">
    <property type="protein sequence ID" value="MEE4421774.1"/>
    <property type="molecule type" value="Genomic_DNA"/>
</dbReference>
<keyword evidence="4 7" id="KW-0347">Helicase</keyword>
<dbReference type="PROSITE" id="PS51194">
    <property type="entry name" value="HELICASE_CTER"/>
    <property type="match status" value="1"/>
</dbReference>
<dbReference type="Proteomes" id="UP001307760">
    <property type="component" value="Unassembled WGS sequence"/>
</dbReference>
<dbReference type="InterPro" id="IPR011545">
    <property type="entry name" value="DEAD/DEAH_box_helicase_dom"/>
</dbReference>
<feature type="domain" description="DEAD-box RNA helicase Q" evidence="11">
    <location>
        <begin position="101"/>
        <end position="129"/>
    </location>
</feature>
<evidence type="ECO:0000259" key="11">
    <source>
        <dbReference type="PROSITE" id="PS51195"/>
    </source>
</evidence>
<dbReference type="Pfam" id="PF00271">
    <property type="entry name" value="Helicase_C"/>
    <property type="match status" value="1"/>
</dbReference>
<dbReference type="EC" id="3.6.4.13" evidence="1"/>
<evidence type="ECO:0000259" key="9">
    <source>
        <dbReference type="PROSITE" id="PS51192"/>
    </source>
</evidence>
<feature type="region of interest" description="Disordered" evidence="8">
    <location>
        <begin position="45"/>
        <end position="97"/>
    </location>
</feature>
<feature type="compositionally biased region" description="Low complexity" evidence="8">
    <location>
        <begin position="654"/>
        <end position="667"/>
    </location>
</feature>
<dbReference type="SMART" id="SM00487">
    <property type="entry name" value="DEXDc"/>
    <property type="match status" value="1"/>
</dbReference>
<dbReference type="InterPro" id="IPR044742">
    <property type="entry name" value="DEAD/DEAH_RhlB"/>
</dbReference>
<feature type="region of interest" description="Disordered" evidence="8">
    <location>
        <begin position="513"/>
        <end position="799"/>
    </location>
</feature>
<keyword evidence="5 7" id="KW-0067">ATP-binding</keyword>
<feature type="compositionally biased region" description="Basic residues" evidence="8">
    <location>
        <begin position="641"/>
        <end position="651"/>
    </location>
</feature>
<dbReference type="CDD" id="cd18787">
    <property type="entry name" value="SF2_C_DEAD"/>
    <property type="match status" value="1"/>
</dbReference>
<accession>A0ABU7NSF2</accession>
<evidence type="ECO:0000256" key="1">
    <source>
        <dbReference type="ARBA" id="ARBA00012552"/>
    </source>
</evidence>
<dbReference type="SUPFAM" id="SSF52540">
    <property type="entry name" value="P-loop containing nucleoside triphosphate hydrolases"/>
    <property type="match status" value="1"/>
</dbReference>
<feature type="domain" description="Helicase ATP-binding" evidence="9">
    <location>
        <begin position="132"/>
        <end position="315"/>
    </location>
</feature>
<dbReference type="InterPro" id="IPR014001">
    <property type="entry name" value="Helicase_ATP-bd"/>
</dbReference>
<evidence type="ECO:0000313" key="13">
    <source>
        <dbReference type="Proteomes" id="UP001307760"/>
    </source>
</evidence>
<keyword evidence="3 7" id="KW-0378">Hydrolase</keyword>
<feature type="compositionally biased region" description="Low complexity" evidence="8">
    <location>
        <begin position="577"/>
        <end position="592"/>
    </location>
</feature>
<dbReference type="InterPro" id="IPR001650">
    <property type="entry name" value="Helicase_C-like"/>
</dbReference>
<evidence type="ECO:0000259" key="10">
    <source>
        <dbReference type="PROSITE" id="PS51194"/>
    </source>
</evidence>
<dbReference type="CDD" id="cd00268">
    <property type="entry name" value="DEADc"/>
    <property type="match status" value="1"/>
</dbReference>
<evidence type="ECO:0000313" key="12">
    <source>
        <dbReference type="EMBL" id="MEE4421774.1"/>
    </source>
</evidence>
<evidence type="ECO:0000256" key="8">
    <source>
        <dbReference type="SAM" id="MobiDB-lite"/>
    </source>
</evidence>
<keyword evidence="2 7" id="KW-0547">Nucleotide-binding</keyword>
<name>A0ABU7NSF2_9ACTN</name>
<dbReference type="InterPro" id="IPR000629">
    <property type="entry name" value="RNA-helicase_DEAD-box_CS"/>
</dbReference>
<dbReference type="PANTHER" id="PTHR47963">
    <property type="entry name" value="DEAD-BOX ATP-DEPENDENT RNA HELICASE 47, MITOCHONDRIAL"/>
    <property type="match status" value="1"/>
</dbReference>
<feature type="compositionally biased region" description="Basic residues" evidence="8">
    <location>
        <begin position="545"/>
        <end position="557"/>
    </location>
</feature>
<feature type="compositionally biased region" description="Low complexity" evidence="8">
    <location>
        <begin position="725"/>
        <end position="744"/>
    </location>
</feature>
<feature type="domain" description="Helicase C-terminal" evidence="10">
    <location>
        <begin position="329"/>
        <end position="492"/>
    </location>
</feature>
<evidence type="ECO:0000256" key="5">
    <source>
        <dbReference type="ARBA" id="ARBA00022840"/>
    </source>
</evidence>
<dbReference type="InterPro" id="IPR014014">
    <property type="entry name" value="RNA_helicase_DEAD_Q_motif"/>
</dbReference>
<feature type="compositionally biased region" description="Low complexity" evidence="8">
    <location>
        <begin position="602"/>
        <end position="639"/>
    </location>
</feature>
<evidence type="ECO:0000256" key="7">
    <source>
        <dbReference type="RuleBase" id="RU000492"/>
    </source>
</evidence>
<dbReference type="GO" id="GO:0004386">
    <property type="term" value="F:helicase activity"/>
    <property type="evidence" value="ECO:0007669"/>
    <property type="project" value="UniProtKB-KW"/>
</dbReference>
<feature type="compositionally biased region" description="Basic residues" evidence="8">
    <location>
        <begin position="681"/>
        <end position="691"/>
    </location>
</feature>
<evidence type="ECO:0000256" key="4">
    <source>
        <dbReference type="ARBA" id="ARBA00022806"/>
    </source>
</evidence>
<organism evidence="12 13">
    <name type="scientific">Streptomyces bugieae</name>
    <dbReference type="NCBI Taxonomy" id="3098223"/>
    <lineage>
        <taxon>Bacteria</taxon>
        <taxon>Bacillati</taxon>
        <taxon>Actinomycetota</taxon>
        <taxon>Actinomycetes</taxon>
        <taxon>Kitasatosporales</taxon>
        <taxon>Streptomycetaceae</taxon>
        <taxon>Streptomyces</taxon>
    </lineage>
</organism>
<evidence type="ECO:0000256" key="6">
    <source>
        <dbReference type="PROSITE-ProRule" id="PRU00552"/>
    </source>
</evidence>
<feature type="short sequence motif" description="Q motif" evidence="6">
    <location>
        <begin position="101"/>
        <end position="129"/>
    </location>
</feature>
<keyword evidence="13" id="KW-1185">Reference proteome</keyword>
<sequence length="799" mass="84331">MGAPYPGYSGIGPAEYRWVVPRSGCPVGGPIGSKPTALPRGAYETYAQQEAHRSRQERLSVGSGPAPPAPSGRPRTKPCDGAVRPPSPPHAASHRRGKILSTFRDLGIFPETAEALEAVGIVSPFPIQELTLPVALSGNDVIGQAKTGTGKTLGFGLPLIERVTVPADVEAGRAQPEQLTEAPQALVVVPTRELCQQVTNDLLTAGKVRNVRVLAIYGGRAYEPQVEALKKGVDVVVGTPGRLLDLAGQKKLNLSQVRTLVLDEADEMLDLGFLPDVEKIIQLLPAKRQTMLFSATMPGQVISLARRYMSQPTHIRATAPDDEGATVANITQHIYRAHSMDKPEMVARILQAEGRGLAMVFCRTKRTAADIADQLSRRGFASGAVHGDLGQGAREQALRAFRNGKVDVLVCTDVAARGIDVEGVTHVINYQSPEDEKTYLHRIGRTGRAGAKGTAITLVDWDDIPRWKLINKALDLPFDEPEETYSTSPHLYEQLNIPEGTKGVLPRAERTRAGLAAEEVEDLGETGGRGRGPRRGAAVEEERPKRTRAPRQRRRTRGGAPLDGPAASEAKATGSLDAADGAEAAEEAAGPRQPRRRRRTRSGQAAATIPVAGAAPAQATEAADVVAEAAPAAEVTEAPAKPKRTRTRTRKAAAEPAAQEAAPAAEAVLDTAEGAEEAPAKPKRTRTRKTAAKATTTEAAEAAVATAEGTDEAPAKPKRTRTRKTAAAEPAAAEAPAAATVTVEAAEEAPAKPKRTRKTAAKTAAAKKTAAPAAADGEEAPAKPKRTRTRKAAAAQPAD</sequence>
<dbReference type="PROSITE" id="PS00039">
    <property type="entry name" value="DEAD_ATP_HELICASE"/>
    <property type="match status" value="1"/>
</dbReference>
<evidence type="ECO:0000256" key="2">
    <source>
        <dbReference type="ARBA" id="ARBA00022741"/>
    </source>
</evidence>
<dbReference type="GO" id="GO:0016787">
    <property type="term" value="F:hydrolase activity"/>
    <property type="evidence" value="ECO:0007669"/>
    <property type="project" value="UniProtKB-KW"/>
</dbReference>
<dbReference type="Pfam" id="PF00270">
    <property type="entry name" value="DEAD"/>
    <property type="match status" value="1"/>
</dbReference>
<dbReference type="SMART" id="SM00490">
    <property type="entry name" value="HELICc"/>
    <property type="match status" value="1"/>
</dbReference>
<gene>
    <name evidence="12" type="ORF">V2J85_20805</name>
</gene>
<dbReference type="InterPro" id="IPR027417">
    <property type="entry name" value="P-loop_NTPase"/>
</dbReference>
<feature type="compositionally biased region" description="Low complexity" evidence="8">
    <location>
        <begin position="761"/>
        <end position="775"/>
    </location>
</feature>
<dbReference type="Gene3D" id="3.40.50.300">
    <property type="entry name" value="P-loop containing nucleotide triphosphate hydrolases"/>
    <property type="match status" value="2"/>
</dbReference>
<dbReference type="PROSITE" id="PS51195">
    <property type="entry name" value="Q_MOTIF"/>
    <property type="match status" value="1"/>
</dbReference>
<comment type="similarity">
    <text evidence="7">Belongs to the DEAD box helicase family.</text>
</comment>
<dbReference type="PANTHER" id="PTHR47963:SF8">
    <property type="entry name" value="ATP-DEPENDENT RNA HELICASE DEAD"/>
    <property type="match status" value="1"/>
</dbReference>
<comment type="caution">
    <text evidence="12">The sequence shown here is derived from an EMBL/GenBank/DDBJ whole genome shotgun (WGS) entry which is preliminary data.</text>
</comment>
<evidence type="ECO:0000256" key="3">
    <source>
        <dbReference type="ARBA" id="ARBA00022801"/>
    </source>
</evidence>
<dbReference type="InterPro" id="IPR050547">
    <property type="entry name" value="DEAD_box_RNA_helicases"/>
</dbReference>
<dbReference type="PROSITE" id="PS51192">
    <property type="entry name" value="HELICASE_ATP_BIND_1"/>
    <property type="match status" value="1"/>
</dbReference>
<reference evidence="12 13" key="1">
    <citation type="submission" date="2023-12" db="EMBL/GenBank/DDBJ databases">
        <title>30 novel species of actinomycetes from the DSMZ collection.</title>
        <authorList>
            <person name="Nouioui I."/>
        </authorList>
    </citation>
    <scope>NUCLEOTIDE SEQUENCE [LARGE SCALE GENOMIC DNA]</scope>
    <source>
        <strain evidence="12 13">DSM 41528</strain>
    </source>
</reference>